<gene>
    <name evidence="3" type="ORF">C8F04DRAFT_1252907</name>
    <name evidence="2" type="ORF">C8F04DRAFT_1266440</name>
    <name evidence="1" type="ORF">C8F04DRAFT_1277925</name>
</gene>
<dbReference type="EMBL" id="JARJCM010000348">
    <property type="protein sequence ID" value="KAJ7018244.1"/>
    <property type="molecule type" value="Genomic_DNA"/>
</dbReference>
<dbReference type="AlphaFoldDB" id="A0AAD6RZ76"/>
<dbReference type="EMBL" id="JARJCM010000117">
    <property type="protein sequence ID" value="KAJ7028044.1"/>
    <property type="molecule type" value="Genomic_DNA"/>
</dbReference>
<dbReference type="EMBL" id="JARJCM010000016">
    <property type="protein sequence ID" value="KAJ7041590.1"/>
    <property type="molecule type" value="Genomic_DNA"/>
</dbReference>
<evidence type="ECO:0000313" key="2">
    <source>
        <dbReference type="EMBL" id="KAJ7028044.1"/>
    </source>
</evidence>
<evidence type="ECO:0000313" key="1">
    <source>
        <dbReference type="EMBL" id="KAJ7018244.1"/>
    </source>
</evidence>
<accession>A0AAD6RZ76</accession>
<sequence>MVAPATDEEVTHVYMAVRRVEPRFPNFAYGFLYATASPRRRTVAIPYNYGVTKLQSVNDLYVHVWVPLASVSSNVVDMAAGRVQVDRLPQSSVPFEHSYSIIYVPPSQPIASSVNSCRSLRSAVQWRGNILVVKHGKRKPVINMDGDDAVLVDMLVSE</sequence>
<proteinExistence type="predicted"/>
<reference evidence="1" key="1">
    <citation type="submission" date="2023-03" db="EMBL/GenBank/DDBJ databases">
        <title>Massive genome expansion in bonnet fungi (Mycena s.s.) driven by repeated elements and novel gene families across ecological guilds.</title>
        <authorList>
            <consortium name="Lawrence Berkeley National Laboratory"/>
            <person name="Harder C.B."/>
            <person name="Miyauchi S."/>
            <person name="Viragh M."/>
            <person name="Kuo A."/>
            <person name="Thoen E."/>
            <person name="Andreopoulos B."/>
            <person name="Lu D."/>
            <person name="Skrede I."/>
            <person name="Drula E."/>
            <person name="Henrissat B."/>
            <person name="Morin E."/>
            <person name="Kohler A."/>
            <person name="Barry K."/>
            <person name="LaButti K."/>
            <person name="Morin E."/>
            <person name="Salamov A."/>
            <person name="Lipzen A."/>
            <person name="Mereny Z."/>
            <person name="Hegedus B."/>
            <person name="Baldrian P."/>
            <person name="Stursova M."/>
            <person name="Weitz H."/>
            <person name="Taylor A."/>
            <person name="Grigoriev I.V."/>
            <person name="Nagy L.G."/>
            <person name="Martin F."/>
            <person name="Kauserud H."/>
        </authorList>
    </citation>
    <scope>NUCLEOTIDE SEQUENCE</scope>
    <source>
        <strain evidence="1">CBHHK200</strain>
    </source>
</reference>
<comment type="caution">
    <text evidence="1">The sequence shown here is derived from an EMBL/GenBank/DDBJ whole genome shotgun (WGS) entry which is preliminary data.</text>
</comment>
<dbReference type="Proteomes" id="UP001218188">
    <property type="component" value="Unassembled WGS sequence"/>
</dbReference>
<evidence type="ECO:0000313" key="3">
    <source>
        <dbReference type="EMBL" id="KAJ7041590.1"/>
    </source>
</evidence>
<evidence type="ECO:0000313" key="4">
    <source>
        <dbReference type="Proteomes" id="UP001218188"/>
    </source>
</evidence>
<organism evidence="1 4">
    <name type="scientific">Mycena alexandri</name>
    <dbReference type="NCBI Taxonomy" id="1745969"/>
    <lineage>
        <taxon>Eukaryota</taxon>
        <taxon>Fungi</taxon>
        <taxon>Dikarya</taxon>
        <taxon>Basidiomycota</taxon>
        <taxon>Agaricomycotina</taxon>
        <taxon>Agaricomycetes</taxon>
        <taxon>Agaricomycetidae</taxon>
        <taxon>Agaricales</taxon>
        <taxon>Marasmiineae</taxon>
        <taxon>Mycenaceae</taxon>
        <taxon>Mycena</taxon>
    </lineage>
</organism>
<keyword evidence="4" id="KW-1185">Reference proteome</keyword>
<name>A0AAD6RZ76_9AGAR</name>
<protein>
    <submittedName>
        <fullName evidence="1">Uncharacterized protein</fullName>
    </submittedName>
</protein>